<dbReference type="AlphaFoldDB" id="K2GQB9"/>
<dbReference type="EMBL" id="AMPQ01000002">
    <property type="protein sequence ID" value="EKE32574.1"/>
    <property type="molecule type" value="Genomic_DNA"/>
</dbReference>
<accession>K2GQB9</accession>
<dbReference type="PROSITE" id="PS50885">
    <property type="entry name" value="HAMP"/>
    <property type="match status" value="1"/>
</dbReference>
<feature type="transmembrane region" description="Helical" evidence="14">
    <location>
        <begin position="12"/>
        <end position="34"/>
    </location>
</feature>
<sequence>MMFWRSVVVKLWFTILLLVCFVLIILTVLLLQFFENFHVNKAEEEMLRTATVVSTLIDSEQRQDIILSTTDTVKSASSHVLVVRGNGQSWKAESDSGDFKELQKQWFEQDEELARVISGGTEVKKVASADGRKFLAVGSPLSGDSGAVFVYKPLDSVEETTQQTTKTVFLGAGIAIVLTTIFAFFLSTRITAPLMKMRKGAFELSEGEFHTKIPIITHDEIGELAIAFNRMGRQLKQNIDALNQEKEQLSGVLKSMADGVITLNHKRKILVTNPPAKQLLQSWRYEEGLEEEELPSPLHELFESVITEEREAMTEVTVQGRNWVIIMTPLYSNTTIRGVVAVLRDMTEERRLDKLRKDFLANVSHELRTPISMMRGYSEAIVDEVATTKEEKNELAQIILEESERMGRLVNELLDLARMESGNIQLHKEPVDVNLFLDRIVNKFQGVAEETGVKLLHERSGLPAGTVSIDSDRIEQVVTNLLDNAIRHTAENGSVHVHLHGGEDHFEIKVEDTGAGIPEEDLPFIFERFYKGDKSRKRSPSEEKQGTGLGLAIAKNIVEAHKGKISVQSKEGEGTTFYIYLPVENLPK</sequence>
<dbReference type="Gene3D" id="1.10.287.130">
    <property type="match status" value="1"/>
</dbReference>
<dbReference type="GO" id="GO:0030295">
    <property type="term" value="F:protein kinase activator activity"/>
    <property type="evidence" value="ECO:0007669"/>
    <property type="project" value="TreeGrafter"/>
</dbReference>
<keyword evidence="9 17" id="KW-0418">Kinase</keyword>
<dbReference type="Pfam" id="PF00512">
    <property type="entry name" value="HisKA"/>
    <property type="match status" value="1"/>
</dbReference>
<dbReference type="eggNOG" id="COG5002">
    <property type="taxonomic scope" value="Bacteria"/>
</dbReference>
<keyword evidence="12" id="KW-0902">Two-component regulatory system</keyword>
<dbReference type="SMART" id="SM00304">
    <property type="entry name" value="HAMP"/>
    <property type="match status" value="1"/>
</dbReference>
<dbReference type="GO" id="GO:0005524">
    <property type="term" value="F:ATP binding"/>
    <property type="evidence" value="ECO:0007669"/>
    <property type="project" value="UniProtKB-KW"/>
</dbReference>
<dbReference type="InterPro" id="IPR035965">
    <property type="entry name" value="PAS-like_dom_sf"/>
</dbReference>
<evidence type="ECO:0000256" key="13">
    <source>
        <dbReference type="ARBA" id="ARBA00023136"/>
    </source>
</evidence>
<dbReference type="InterPro" id="IPR003594">
    <property type="entry name" value="HATPase_dom"/>
</dbReference>
<organism evidence="17 18">
    <name type="scientific">Salimicrobium jeotgali</name>
    <dbReference type="NCBI Taxonomy" id="1230341"/>
    <lineage>
        <taxon>Bacteria</taxon>
        <taxon>Bacillati</taxon>
        <taxon>Bacillota</taxon>
        <taxon>Bacilli</taxon>
        <taxon>Bacillales</taxon>
        <taxon>Bacillaceae</taxon>
        <taxon>Salimicrobium</taxon>
    </lineage>
</organism>
<dbReference type="GO" id="GO:0000155">
    <property type="term" value="F:phosphorelay sensor kinase activity"/>
    <property type="evidence" value="ECO:0007669"/>
    <property type="project" value="InterPro"/>
</dbReference>
<dbReference type="SUPFAM" id="SSF47384">
    <property type="entry name" value="Homodimeric domain of signal transducing histidine kinase"/>
    <property type="match status" value="1"/>
</dbReference>
<dbReference type="CDD" id="cd06225">
    <property type="entry name" value="HAMP"/>
    <property type="match status" value="1"/>
</dbReference>
<dbReference type="SUPFAM" id="SSF158472">
    <property type="entry name" value="HAMP domain-like"/>
    <property type="match status" value="1"/>
</dbReference>
<evidence type="ECO:0000256" key="4">
    <source>
        <dbReference type="ARBA" id="ARBA00022475"/>
    </source>
</evidence>
<comment type="catalytic activity">
    <reaction evidence="1">
        <text>ATP + protein L-histidine = ADP + protein N-phospho-L-histidine.</text>
        <dbReference type="EC" id="2.7.13.3"/>
    </reaction>
</comment>
<keyword evidence="6" id="KW-0808">Transferase</keyword>
<keyword evidence="18" id="KW-1185">Reference proteome</keyword>
<comment type="subcellular location">
    <subcellularLocation>
        <location evidence="2">Cell membrane</location>
        <topology evidence="2">Multi-pass membrane protein</topology>
    </subcellularLocation>
</comment>
<dbReference type="EC" id="2.7.13.3" evidence="3"/>
<dbReference type="Proteomes" id="UP000011746">
    <property type="component" value="Unassembled WGS sequence"/>
</dbReference>
<dbReference type="Gene3D" id="3.30.450.20">
    <property type="entry name" value="PAS domain"/>
    <property type="match status" value="1"/>
</dbReference>
<dbReference type="SMART" id="SM00387">
    <property type="entry name" value="HATPase_c"/>
    <property type="match status" value="1"/>
</dbReference>
<dbReference type="Pfam" id="PF02518">
    <property type="entry name" value="HATPase_c"/>
    <property type="match status" value="1"/>
</dbReference>
<dbReference type="PANTHER" id="PTHR42878">
    <property type="entry name" value="TWO-COMPONENT HISTIDINE KINASE"/>
    <property type="match status" value="1"/>
</dbReference>
<keyword evidence="5" id="KW-0597">Phosphoprotein</keyword>
<dbReference type="InterPro" id="IPR003661">
    <property type="entry name" value="HisK_dim/P_dom"/>
</dbReference>
<dbReference type="Pfam" id="PF18698">
    <property type="entry name" value="HisK_sensor"/>
    <property type="match status" value="1"/>
</dbReference>
<keyword evidence="8" id="KW-0547">Nucleotide-binding</keyword>
<feature type="transmembrane region" description="Helical" evidence="14">
    <location>
        <begin position="168"/>
        <end position="188"/>
    </location>
</feature>
<dbReference type="CDD" id="cd00082">
    <property type="entry name" value="HisKA"/>
    <property type="match status" value="1"/>
</dbReference>
<dbReference type="FunFam" id="1.10.287.130:FF:000001">
    <property type="entry name" value="Two-component sensor histidine kinase"/>
    <property type="match status" value="1"/>
</dbReference>
<evidence type="ECO:0000256" key="3">
    <source>
        <dbReference type="ARBA" id="ARBA00012438"/>
    </source>
</evidence>
<evidence type="ECO:0000256" key="8">
    <source>
        <dbReference type="ARBA" id="ARBA00022741"/>
    </source>
</evidence>
<protein>
    <recommendedName>
        <fullName evidence="3">histidine kinase</fullName>
        <ecNumber evidence="3">2.7.13.3</ecNumber>
    </recommendedName>
</protein>
<dbReference type="InterPro" id="IPR041328">
    <property type="entry name" value="HisK_sensor"/>
</dbReference>
<evidence type="ECO:0000259" key="15">
    <source>
        <dbReference type="PROSITE" id="PS50109"/>
    </source>
</evidence>
<dbReference type="InterPro" id="IPR036890">
    <property type="entry name" value="HATPase_C_sf"/>
</dbReference>
<evidence type="ECO:0000256" key="6">
    <source>
        <dbReference type="ARBA" id="ARBA00022679"/>
    </source>
</evidence>
<dbReference type="Pfam" id="PF00672">
    <property type="entry name" value="HAMP"/>
    <property type="match status" value="1"/>
</dbReference>
<proteinExistence type="predicted"/>
<feature type="domain" description="HAMP" evidence="16">
    <location>
        <begin position="188"/>
        <end position="240"/>
    </location>
</feature>
<dbReference type="InterPro" id="IPR004358">
    <property type="entry name" value="Sig_transdc_His_kin-like_C"/>
</dbReference>
<dbReference type="PANTHER" id="PTHR42878:SF3">
    <property type="entry name" value="HISTIDINE PROTEIN KINASE SAES"/>
    <property type="match status" value="1"/>
</dbReference>
<dbReference type="InterPro" id="IPR036097">
    <property type="entry name" value="HisK_dim/P_sf"/>
</dbReference>
<evidence type="ECO:0000256" key="12">
    <source>
        <dbReference type="ARBA" id="ARBA00023012"/>
    </source>
</evidence>
<dbReference type="SMART" id="SM00388">
    <property type="entry name" value="HisKA"/>
    <property type="match status" value="1"/>
</dbReference>
<keyword evidence="4" id="KW-1003">Cell membrane</keyword>
<dbReference type="CDD" id="cd00075">
    <property type="entry name" value="HATPase"/>
    <property type="match status" value="1"/>
</dbReference>
<reference evidence="17 18" key="1">
    <citation type="journal article" date="2012" name="J. Bacteriol.">
        <title>Draft Genome Sequence of Salimicrobium sp. Strain MJ3, Isolated from Myulchi-Jeot, Korean Fermented Seafood.</title>
        <authorList>
            <person name="Lee S.H."/>
            <person name="Jung J.Y."/>
            <person name="Jeon C.O."/>
        </authorList>
    </citation>
    <scope>NUCLEOTIDE SEQUENCE [LARGE SCALE GENOMIC DNA]</scope>
    <source>
        <strain evidence="17 18">MJ3</strain>
    </source>
</reference>
<evidence type="ECO:0000313" key="17">
    <source>
        <dbReference type="EMBL" id="EKE32574.1"/>
    </source>
</evidence>
<dbReference type="PRINTS" id="PR00344">
    <property type="entry name" value="BCTRLSENSOR"/>
</dbReference>
<keyword evidence="10" id="KW-0067">ATP-binding</keyword>
<evidence type="ECO:0000256" key="7">
    <source>
        <dbReference type="ARBA" id="ARBA00022692"/>
    </source>
</evidence>
<name>K2GQB9_9BACI</name>
<keyword evidence="11 14" id="KW-1133">Transmembrane helix</keyword>
<evidence type="ECO:0000256" key="14">
    <source>
        <dbReference type="SAM" id="Phobius"/>
    </source>
</evidence>
<dbReference type="Gene3D" id="6.10.340.10">
    <property type="match status" value="1"/>
</dbReference>
<dbReference type="GO" id="GO:0005886">
    <property type="term" value="C:plasma membrane"/>
    <property type="evidence" value="ECO:0007669"/>
    <property type="project" value="UniProtKB-SubCell"/>
</dbReference>
<dbReference type="Gene3D" id="3.30.565.10">
    <property type="entry name" value="Histidine kinase-like ATPase, C-terminal domain"/>
    <property type="match status" value="1"/>
</dbReference>
<keyword evidence="13 14" id="KW-0472">Membrane</keyword>
<dbReference type="STRING" id="1230341.AAV35_005995"/>
<dbReference type="GO" id="GO:0000156">
    <property type="term" value="F:phosphorelay response regulator activity"/>
    <property type="evidence" value="ECO:0007669"/>
    <property type="project" value="TreeGrafter"/>
</dbReference>
<dbReference type="GO" id="GO:0007234">
    <property type="term" value="P:osmosensory signaling via phosphorelay pathway"/>
    <property type="evidence" value="ECO:0007669"/>
    <property type="project" value="TreeGrafter"/>
</dbReference>
<dbReference type="PATRIC" id="fig|1230341.3.peg.298"/>
<dbReference type="SUPFAM" id="SSF55874">
    <property type="entry name" value="ATPase domain of HSP90 chaperone/DNA topoisomerase II/histidine kinase"/>
    <property type="match status" value="1"/>
</dbReference>
<dbReference type="PROSITE" id="PS50109">
    <property type="entry name" value="HIS_KIN"/>
    <property type="match status" value="1"/>
</dbReference>
<evidence type="ECO:0000256" key="11">
    <source>
        <dbReference type="ARBA" id="ARBA00022989"/>
    </source>
</evidence>
<dbReference type="InterPro" id="IPR005467">
    <property type="entry name" value="His_kinase_dom"/>
</dbReference>
<comment type="caution">
    <text evidence="17">The sequence shown here is derived from an EMBL/GenBank/DDBJ whole genome shotgun (WGS) entry which is preliminary data.</text>
</comment>
<evidence type="ECO:0000256" key="5">
    <source>
        <dbReference type="ARBA" id="ARBA00022553"/>
    </source>
</evidence>
<evidence type="ECO:0000313" key="18">
    <source>
        <dbReference type="Proteomes" id="UP000011746"/>
    </source>
</evidence>
<evidence type="ECO:0000259" key="16">
    <source>
        <dbReference type="PROSITE" id="PS50885"/>
    </source>
</evidence>
<evidence type="ECO:0000256" key="2">
    <source>
        <dbReference type="ARBA" id="ARBA00004651"/>
    </source>
</evidence>
<dbReference type="InterPro" id="IPR003660">
    <property type="entry name" value="HAMP_dom"/>
</dbReference>
<keyword evidence="7 14" id="KW-0812">Transmembrane</keyword>
<dbReference type="SUPFAM" id="SSF55785">
    <property type="entry name" value="PYP-like sensor domain (PAS domain)"/>
    <property type="match status" value="1"/>
</dbReference>
<gene>
    <name evidence="17" type="ORF">MJ3_01412</name>
</gene>
<dbReference type="FunFam" id="3.30.565.10:FF:000006">
    <property type="entry name" value="Sensor histidine kinase WalK"/>
    <property type="match status" value="1"/>
</dbReference>
<evidence type="ECO:0000256" key="1">
    <source>
        <dbReference type="ARBA" id="ARBA00000085"/>
    </source>
</evidence>
<evidence type="ECO:0000256" key="10">
    <source>
        <dbReference type="ARBA" id="ARBA00022840"/>
    </source>
</evidence>
<evidence type="ECO:0000256" key="9">
    <source>
        <dbReference type="ARBA" id="ARBA00022777"/>
    </source>
</evidence>
<dbReference type="InterPro" id="IPR050351">
    <property type="entry name" value="BphY/WalK/GraS-like"/>
</dbReference>
<feature type="domain" description="Histidine kinase" evidence="15">
    <location>
        <begin position="362"/>
        <end position="585"/>
    </location>
</feature>